<dbReference type="Gene3D" id="2.60.120.10">
    <property type="entry name" value="Jelly Rolls"/>
    <property type="match status" value="1"/>
</dbReference>
<name>A0A2A4CN82_9RHOB</name>
<dbReference type="Pfam" id="PF00908">
    <property type="entry name" value="dTDP_sugar_isom"/>
    <property type="match status" value="1"/>
</dbReference>
<evidence type="ECO:0000256" key="6">
    <source>
        <dbReference type="PIRSR" id="PIRSR600888-3"/>
    </source>
</evidence>
<gene>
    <name evidence="8" type="primary">rfbC</name>
    <name evidence="8" type="ORF">CLN94_13420</name>
</gene>
<comment type="caution">
    <text evidence="8">The sequence shown here is derived from an EMBL/GenBank/DDBJ whole genome shotgun (WGS) entry which is preliminary data.</text>
</comment>
<comment type="similarity">
    <text evidence="7">Belongs to the dTDP-4-dehydrorhamnose 3,5-epimerase family.</text>
</comment>
<dbReference type="PANTHER" id="PTHR21047:SF2">
    <property type="entry name" value="THYMIDINE DIPHOSPHO-4-KETO-RHAMNOSE 3,5-EPIMERASE"/>
    <property type="match status" value="1"/>
</dbReference>
<dbReference type="UniPathway" id="UPA00124"/>
<dbReference type="SUPFAM" id="SSF51182">
    <property type="entry name" value="RmlC-like cupins"/>
    <property type="match status" value="1"/>
</dbReference>
<dbReference type="PANTHER" id="PTHR21047">
    <property type="entry name" value="DTDP-6-DEOXY-D-GLUCOSE-3,5 EPIMERASE"/>
    <property type="match status" value="1"/>
</dbReference>
<comment type="pathway">
    <text evidence="7">Carbohydrate biosynthesis; dTDP-L-rhamnose biosynthesis.</text>
</comment>
<comment type="subunit">
    <text evidence="7">Homodimer.</text>
</comment>
<evidence type="ECO:0000256" key="7">
    <source>
        <dbReference type="RuleBase" id="RU364069"/>
    </source>
</evidence>
<dbReference type="GO" id="GO:0005829">
    <property type="term" value="C:cytosol"/>
    <property type="evidence" value="ECO:0007669"/>
    <property type="project" value="TreeGrafter"/>
</dbReference>
<dbReference type="InterPro" id="IPR014710">
    <property type="entry name" value="RmlC-like_jellyroll"/>
</dbReference>
<dbReference type="RefSeq" id="WP_096434488.1">
    <property type="nucleotide sequence ID" value="NZ_NTJD01000013.1"/>
</dbReference>
<dbReference type="Proteomes" id="UP000243507">
    <property type="component" value="Unassembled WGS sequence"/>
</dbReference>
<evidence type="ECO:0000256" key="4">
    <source>
        <dbReference type="ARBA" id="ARBA00019595"/>
    </source>
</evidence>
<dbReference type="GO" id="GO:0008830">
    <property type="term" value="F:dTDP-4-dehydrorhamnose 3,5-epimerase activity"/>
    <property type="evidence" value="ECO:0007669"/>
    <property type="project" value="UniProtKB-UniRule"/>
</dbReference>
<dbReference type="EC" id="5.1.3.13" evidence="3 7"/>
<sequence length="186" mass="20531">MEIRPTTLQGVMLLRPRRHEDARGWFSESWSAGEMAAAGLDLNFVQDNHSLSHAAGTLRGLHYQAPPHAQDKLVRCTRGAILDVAVDARRGSPGYGRWLAERLSAENGWQMLIPKGFLHGFLTLEPDTEVQYKCTAPYAPEADGAVRWDSLGIDWGQGGAPILSPRDADAPGFDTWHSPFVWEGAR</sequence>
<feature type="active site" description="Proton acceptor" evidence="5">
    <location>
        <position position="62"/>
    </location>
</feature>
<dbReference type="EMBL" id="NTJD01000013">
    <property type="protein sequence ID" value="PCD75564.1"/>
    <property type="molecule type" value="Genomic_DNA"/>
</dbReference>
<evidence type="ECO:0000256" key="2">
    <source>
        <dbReference type="ARBA" id="ARBA00001997"/>
    </source>
</evidence>
<evidence type="ECO:0000313" key="9">
    <source>
        <dbReference type="Proteomes" id="UP000243507"/>
    </source>
</evidence>
<protein>
    <recommendedName>
        <fullName evidence="4 7">dTDP-4-dehydrorhamnose 3,5-epimerase</fullName>
        <ecNumber evidence="3 7">5.1.3.13</ecNumber>
    </recommendedName>
    <alternativeName>
        <fullName evidence="7">Thymidine diphospho-4-keto-rhamnose 3,5-epimerase</fullName>
    </alternativeName>
</protein>
<dbReference type="CDD" id="cd00438">
    <property type="entry name" value="cupin_RmlC"/>
    <property type="match status" value="1"/>
</dbReference>
<dbReference type="InterPro" id="IPR000888">
    <property type="entry name" value="RmlC-like"/>
</dbReference>
<evidence type="ECO:0000256" key="5">
    <source>
        <dbReference type="PIRSR" id="PIRSR600888-1"/>
    </source>
</evidence>
<comment type="function">
    <text evidence="2 7">Catalyzes the epimerization of the C3' and C5'positions of dTDP-6-deoxy-D-xylo-4-hexulose, forming dTDP-6-deoxy-L-lyxo-4-hexulose.</text>
</comment>
<dbReference type="InterPro" id="IPR011051">
    <property type="entry name" value="RmlC_Cupin_sf"/>
</dbReference>
<comment type="catalytic activity">
    <reaction evidence="1 7">
        <text>dTDP-4-dehydro-6-deoxy-alpha-D-glucose = dTDP-4-dehydro-beta-L-rhamnose</text>
        <dbReference type="Rhea" id="RHEA:16969"/>
        <dbReference type="ChEBI" id="CHEBI:57649"/>
        <dbReference type="ChEBI" id="CHEBI:62830"/>
        <dbReference type="EC" id="5.1.3.13"/>
    </reaction>
</comment>
<feature type="active site" description="Proton donor" evidence="5">
    <location>
        <position position="132"/>
    </location>
</feature>
<organism evidence="8 9">
    <name type="scientific">Pseudothioclava arenosa</name>
    <dbReference type="NCBI Taxonomy" id="1795308"/>
    <lineage>
        <taxon>Bacteria</taxon>
        <taxon>Pseudomonadati</taxon>
        <taxon>Pseudomonadota</taxon>
        <taxon>Alphaproteobacteria</taxon>
        <taxon>Rhodobacterales</taxon>
        <taxon>Paracoccaceae</taxon>
        <taxon>Pseudothioclava</taxon>
    </lineage>
</organism>
<accession>A0A2A4CN82</accession>
<evidence type="ECO:0000313" key="8">
    <source>
        <dbReference type="EMBL" id="PCD75564.1"/>
    </source>
</evidence>
<reference evidence="8 9" key="1">
    <citation type="submission" date="2017-09" db="EMBL/GenBank/DDBJ databases">
        <title>A multilocus sequence analysis scheme for characterization of bacteria in the genus Thioclava.</title>
        <authorList>
            <person name="Liu Y."/>
            <person name="Shao Z."/>
        </authorList>
    </citation>
    <scope>NUCLEOTIDE SEQUENCE [LARGE SCALE GENOMIC DNA]</scope>
    <source>
        <strain evidence="8 9">CAU 1312</strain>
    </source>
</reference>
<dbReference type="OrthoDB" id="9800680at2"/>
<dbReference type="GO" id="GO:0019305">
    <property type="term" value="P:dTDP-rhamnose biosynthetic process"/>
    <property type="evidence" value="ECO:0007669"/>
    <property type="project" value="UniProtKB-UniRule"/>
</dbReference>
<feature type="site" description="Participates in a stacking interaction with the thymidine ring of dTDP-4-oxo-6-deoxyglucose" evidence="6">
    <location>
        <position position="138"/>
    </location>
</feature>
<keyword evidence="9" id="KW-1185">Reference proteome</keyword>
<dbReference type="AlphaFoldDB" id="A0A2A4CN82"/>
<dbReference type="GO" id="GO:0000271">
    <property type="term" value="P:polysaccharide biosynthetic process"/>
    <property type="evidence" value="ECO:0007669"/>
    <property type="project" value="TreeGrafter"/>
</dbReference>
<dbReference type="NCBIfam" id="TIGR01221">
    <property type="entry name" value="rmlC"/>
    <property type="match status" value="1"/>
</dbReference>
<evidence type="ECO:0000256" key="1">
    <source>
        <dbReference type="ARBA" id="ARBA00001298"/>
    </source>
</evidence>
<evidence type="ECO:0000256" key="3">
    <source>
        <dbReference type="ARBA" id="ARBA00012098"/>
    </source>
</evidence>
<keyword evidence="7" id="KW-0413">Isomerase</keyword>
<proteinExistence type="inferred from homology"/>